<protein>
    <submittedName>
        <fullName evidence="9">Carbohydrate ABC transporter membrane protein 2, CUT1 family</fullName>
    </submittedName>
</protein>
<dbReference type="Pfam" id="PF00528">
    <property type="entry name" value="BPD_transp_1"/>
    <property type="match status" value="1"/>
</dbReference>
<accession>A0A239PUJ1</accession>
<feature type="transmembrane region" description="Helical" evidence="7">
    <location>
        <begin position="72"/>
        <end position="96"/>
    </location>
</feature>
<name>A0A239PUJ1_9RHOB</name>
<feature type="transmembrane region" description="Helical" evidence="7">
    <location>
        <begin position="243"/>
        <end position="265"/>
    </location>
</feature>
<organism evidence="9 10">
    <name type="scientific">Paracoccus seriniphilus</name>
    <dbReference type="NCBI Taxonomy" id="184748"/>
    <lineage>
        <taxon>Bacteria</taxon>
        <taxon>Pseudomonadati</taxon>
        <taxon>Pseudomonadota</taxon>
        <taxon>Alphaproteobacteria</taxon>
        <taxon>Rhodobacterales</taxon>
        <taxon>Paracoccaceae</taxon>
        <taxon>Paracoccus</taxon>
    </lineage>
</organism>
<feature type="transmembrane region" description="Helical" evidence="7">
    <location>
        <begin position="141"/>
        <end position="160"/>
    </location>
</feature>
<reference evidence="9 10" key="1">
    <citation type="submission" date="2017-07" db="EMBL/GenBank/DDBJ databases">
        <authorList>
            <person name="Sun Z.S."/>
            <person name="Albrecht U."/>
            <person name="Echele G."/>
            <person name="Lee C.C."/>
        </authorList>
    </citation>
    <scope>NUCLEOTIDE SEQUENCE [LARGE SCALE GENOMIC DNA]</scope>
    <source>
        <strain evidence="9 10">DSM 14827</strain>
    </source>
</reference>
<dbReference type="Proteomes" id="UP000198307">
    <property type="component" value="Unassembled WGS sequence"/>
</dbReference>
<dbReference type="InterPro" id="IPR035906">
    <property type="entry name" value="MetI-like_sf"/>
</dbReference>
<proteinExistence type="inferred from homology"/>
<evidence type="ECO:0000256" key="2">
    <source>
        <dbReference type="ARBA" id="ARBA00022448"/>
    </source>
</evidence>
<feature type="transmembrane region" description="Helical" evidence="7">
    <location>
        <begin position="108"/>
        <end position="129"/>
    </location>
</feature>
<feature type="transmembrane region" description="Helical" evidence="7">
    <location>
        <begin position="189"/>
        <end position="211"/>
    </location>
</feature>
<keyword evidence="6 7" id="KW-0472">Membrane</keyword>
<evidence type="ECO:0000256" key="6">
    <source>
        <dbReference type="ARBA" id="ARBA00023136"/>
    </source>
</evidence>
<evidence type="ECO:0000256" key="1">
    <source>
        <dbReference type="ARBA" id="ARBA00004651"/>
    </source>
</evidence>
<evidence type="ECO:0000256" key="3">
    <source>
        <dbReference type="ARBA" id="ARBA00022475"/>
    </source>
</evidence>
<evidence type="ECO:0000313" key="9">
    <source>
        <dbReference type="EMBL" id="SNT73596.1"/>
    </source>
</evidence>
<dbReference type="GO" id="GO:0005886">
    <property type="term" value="C:plasma membrane"/>
    <property type="evidence" value="ECO:0007669"/>
    <property type="project" value="UniProtKB-SubCell"/>
</dbReference>
<comment type="similarity">
    <text evidence="7">Belongs to the binding-protein-dependent transport system permease family.</text>
</comment>
<dbReference type="InterPro" id="IPR050901">
    <property type="entry name" value="BP-dep_ABC_trans_perm"/>
</dbReference>
<evidence type="ECO:0000313" key="10">
    <source>
        <dbReference type="Proteomes" id="UP000198307"/>
    </source>
</evidence>
<dbReference type="Gene3D" id="1.10.3720.10">
    <property type="entry name" value="MetI-like"/>
    <property type="match status" value="1"/>
</dbReference>
<evidence type="ECO:0000259" key="8">
    <source>
        <dbReference type="PROSITE" id="PS50928"/>
    </source>
</evidence>
<dbReference type="PROSITE" id="PS50928">
    <property type="entry name" value="ABC_TM1"/>
    <property type="match status" value="1"/>
</dbReference>
<dbReference type="PANTHER" id="PTHR32243:SF18">
    <property type="entry name" value="INNER MEMBRANE ABC TRANSPORTER PERMEASE PROTEIN YCJP"/>
    <property type="match status" value="1"/>
</dbReference>
<dbReference type="RefSeq" id="WP_089344046.1">
    <property type="nucleotide sequence ID" value="NZ_CP067132.1"/>
</dbReference>
<dbReference type="GO" id="GO:0055085">
    <property type="term" value="P:transmembrane transport"/>
    <property type="evidence" value="ECO:0007669"/>
    <property type="project" value="InterPro"/>
</dbReference>
<dbReference type="OrthoDB" id="9815445at2"/>
<evidence type="ECO:0000256" key="7">
    <source>
        <dbReference type="RuleBase" id="RU363032"/>
    </source>
</evidence>
<comment type="subcellular location">
    <subcellularLocation>
        <location evidence="1 7">Cell membrane</location>
        <topology evidence="1 7">Multi-pass membrane protein</topology>
    </subcellularLocation>
</comment>
<sequence>MIDKYKWWEKLGLYAGILVFLIFILAPFAEAIMVSLRPLDAVFRAPYRFYTPDMTFDAYIEMWSSVPKLPRYIFNSFFMSCAVTLLALLCIIPAAYSVSRFEYRFRDGILTTFLAINMIGAAVLIVPLYKLMLTLGLLNTYWSMIIPGAAFSVPTGIFLMRSYFLRIPRELEEAAIVDGAGRLYTLWRVILPVAAPGIVVVSITVFITAYAQQFLFALTFNSIDDYHPLAMGLYQFFGREQVVYNQLMAASLVGILPVLLLYIFLQRYIVAGLTAGAVKE</sequence>
<dbReference type="CDD" id="cd06261">
    <property type="entry name" value="TM_PBP2"/>
    <property type="match status" value="1"/>
</dbReference>
<evidence type="ECO:0000256" key="5">
    <source>
        <dbReference type="ARBA" id="ARBA00022989"/>
    </source>
</evidence>
<keyword evidence="5 7" id="KW-1133">Transmembrane helix</keyword>
<keyword evidence="3" id="KW-1003">Cell membrane</keyword>
<evidence type="ECO:0000256" key="4">
    <source>
        <dbReference type="ARBA" id="ARBA00022692"/>
    </source>
</evidence>
<feature type="transmembrane region" description="Helical" evidence="7">
    <location>
        <begin position="12"/>
        <end position="36"/>
    </location>
</feature>
<dbReference type="InterPro" id="IPR000515">
    <property type="entry name" value="MetI-like"/>
</dbReference>
<feature type="domain" description="ABC transmembrane type-1" evidence="8">
    <location>
        <begin position="73"/>
        <end position="265"/>
    </location>
</feature>
<keyword evidence="4 7" id="KW-0812">Transmembrane</keyword>
<dbReference type="SUPFAM" id="SSF161098">
    <property type="entry name" value="MetI-like"/>
    <property type="match status" value="1"/>
</dbReference>
<keyword evidence="10" id="KW-1185">Reference proteome</keyword>
<dbReference type="PANTHER" id="PTHR32243">
    <property type="entry name" value="MALTOSE TRANSPORT SYSTEM PERMEASE-RELATED"/>
    <property type="match status" value="1"/>
</dbReference>
<dbReference type="EMBL" id="FZQB01000005">
    <property type="protein sequence ID" value="SNT73596.1"/>
    <property type="molecule type" value="Genomic_DNA"/>
</dbReference>
<dbReference type="AlphaFoldDB" id="A0A239PUJ1"/>
<gene>
    <name evidence="9" type="ORF">SAMN05444959_105106</name>
</gene>
<keyword evidence="2 7" id="KW-0813">Transport</keyword>